<dbReference type="EC" id="1.4.3.4" evidence="2"/>
<dbReference type="OrthoDB" id="5046242at2759"/>
<dbReference type="AlphaFoldDB" id="A0A9W8UBZ5"/>
<dbReference type="PANTHER" id="PTHR43563:SF1">
    <property type="entry name" value="AMINE OXIDASE [FLAVIN-CONTAINING] B"/>
    <property type="match status" value="1"/>
</dbReference>
<feature type="domain" description="Amine oxidase" evidence="4">
    <location>
        <begin position="132"/>
        <end position="358"/>
    </location>
</feature>
<sequence>MTSYNKTDTQSKYSSQVIVVGASLSGLQVAHDLQQAGVSCIVLEARNRVGGSFNNGLRSAQYPRVWIDPAQHPRTWDLVNDLGLEMVEETPGKAVMHGFGGHDHYDKIPMYEVDPQSVSGNACVRISRPQDLREALARRLSLGTVLFSKTISYVGQTSGSQCVLTTTDGDTFECSRVIMATSSPNRHIDFGTGPGEYGQWMQDHESPGFCVKTVLIYGQPWWRMKGLSGHSQSMQGPIWETYDTSNDEDGVYALTCIVAGESGHELWGKDLVERREAILAHLRDVFSTFTAIPDPILRIEPKETSSSRGASDIAGLVYAGGQEANGKLHFAGFEADDLLKARLEVALSSGSRAAGEVLTTMVSKEELLLAKL</sequence>
<evidence type="ECO:0000256" key="2">
    <source>
        <dbReference type="ARBA" id="ARBA00012804"/>
    </source>
</evidence>
<dbReference type="Proteomes" id="UP001152130">
    <property type="component" value="Unassembled WGS sequence"/>
</dbReference>
<dbReference type="Gene3D" id="3.50.50.60">
    <property type="entry name" value="FAD/NAD(P)-binding domain"/>
    <property type="match status" value="2"/>
</dbReference>
<organism evidence="5 6">
    <name type="scientific">Fusarium irregulare</name>
    <dbReference type="NCBI Taxonomy" id="2494466"/>
    <lineage>
        <taxon>Eukaryota</taxon>
        <taxon>Fungi</taxon>
        <taxon>Dikarya</taxon>
        <taxon>Ascomycota</taxon>
        <taxon>Pezizomycotina</taxon>
        <taxon>Sordariomycetes</taxon>
        <taxon>Hypocreomycetidae</taxon>
        <taxon>Hypocreales</taxon>
        <taxon>Nectriaceae</taxon>
        <taxon>Fusarium</taxon>
        <taxon>Fusarium incarnatum-equiseti species complex</taxon>
    </lineage>
</organism>
<dbReference type="InterPro" id="IPR050703">
    <property type="entry name" value="Flavin_MAO"/>
</dbReference>
<gene>
    <name evidence="5" type="ORF">NW766_004632</name>
</gene>
<dbReference type="EMBL" id="JAPDHF010000006">
    <property type="protein sequence ID" value="KAJ4016435.1"/>
    <property type="molecule type" value="Genomic_DNA"/>
</dbReference>
<reference evidence="5" key="1">
    <citation type="submission" date="2022-10" db="EMBL/GenBank/DDBJ databases">
        <title>Fusarium specimens isolated from Avocado Roots.</title>
        <authorList>
            <person name="Stajich J."/>
            <person name="Roper C."/>
            <person name="Heimlech-Rivalta G."/>
        </authorList>
    </citation>
    <scope>NUCLEOTIDE SEQUENCE</scope>
    <source>
        <strain evidence="5">CF00143</strain>
    </source>
</reference>
<dbReference type="InterPro" id="IPR002937">
    <property type="entry name" value="Amino_oxidase"/>
</dbReference>
<evidence type="ECO:0000259" key="4">
    <source>
        <dbReference type="Pfam" id="PF01593"/>
    </source>
</evidence>
<accession>A0A9W8UBZ5</accession>
<keyword evidence="6" id="KW-1185">Reference proteome</keyword>
<proteinExistence type="inferred from homology"/>
<evidence type="ECO:0000313" key="6">
    <source>
        <dbReference type="Proteomes" id="UP001152130"/>
    </source>
</evidence>
<comment type="caution">
    <text evidence="5">The sequence shown here is derived from an EMBL/GenBank/DDBJ whole genome shotgun (WGS) entry which is preliminary data.</text>
</comment>
<evidence type="ECO:0000313" key="5">
    <source>
        <dbReference type="EMBL" id="KAJ4016435.1"/>
    </source>
</evidence>
<dbReference type="SUPFAM" id="SSF51905">
    <property type="entry name" value="FAD/NAD(P)-binding domain"/>
    <property type="match status" value="1"/>
</dbReference>
<dbReference type="Pfam" id="PF01593">
    <property type="entry name" value="Amino_oxidase"/>
    <property type="match status" value="1"/>
</dbReference>
<comment type="similarity">
    <text evidence="1">Belongs to the flavin monoamine oxidase family.</text>
</comment>
<evidence type="ECO:0000256" key="1">
    <source>
        <dbReference type="ARBA" id="ARBA00005995"/>
    </source>
</evidence>
<protein>
    <recommendedName>
        <fullName evidence="2">monoamine oxidase</fullName>
        <ecNumber evidence="2">1.4.3.4</ecNumber>
    </recommendedName>
</protein>
<dbReference type="GO" id="GO:0097621">
    <property type="term" value="F:monoamine oxidase activity"/>
    <property type="evidence" value="ECO:0007669"/>
    <property type="project" value="UniProtKB-EC"/>
</dbReference>
<name>A0A9W8UBZ5_9HYPO</name>
<dbReference type="InterPro" id="IPR036188">
    <property type="entry name" value="FAD/NAD-bd_sf"/>
</dbReference>
<dbReference type="SUPFAM" id="SSF54373">
    <property type="entry name" value="FAD-linked reductases, C-terminal domain"/>
    <property type="match status" value="1"/>
</dbReference>
<comment type="catalytic activity">
    <reaction evidence="3">
        <text>a secondary aliphatic amine + O2 + H2O = a primary amine + an aldehyde + H2O2</text>
        <dbReference type="Rhea" id="RHEA:26414"/>
        <dbReference type="ChEBI" id="CHEBI:15377"/>
        <dbReference type="ChEBI" id="CHEBI:15379"/>
        <dbReference type="ChEBI" id="CHEBI:16240"/>
        <dbReference type="ChEBI" id="CHEBI:17478"/>
        <dbReference type="ChEBI" id="CHEBI:58855"/>
        <dbReference type="ChEBI" id="CHEBI:65296"/>
        <dbReference type="EC" id="1.4.3.4"/>
    </reaction>
</comment>
<dbReference type="PANTHER" id="PTHR43563">
    <property type="entry name" value="AMINE OXIDASE"/>
    <property type="match status" value="1"/>
</dbReference>
<dbReference type="Pfam" id="PF13450">
    <property type="entry name" value="NAD_binding_8"/>
    <property type="match status" value="1"/>
</dbReference>
<evidence type="ECO:0000256" key="3">
    <source>
        <dbReference type="ARBA" id="ARBA00048448"/>
    </source>
</evidence>